<dbReference type="eggNOG" id="COG2207">
    <property type="taxonomic scope" value="Bacteria"/>
</dbReference>
<dbReference type="InterPro" id="IPR014710">
    <property type="entry name" value="RmlC-like_jellyroll"/>
</dbReference>
<evidence type="ECO:0000256" key="1">
    <source>
        <dbReference type="ARBA" id="ARBA00023015"/>
    </source>
</evidence>
<dbReference type="Gene3D" id="1.10.10.60">
    <property type="entry name" value="Homeodomain-like"/>
    <property type="match status" value="2"/>
</dbReference>
<dbReference type="HOGENOM" id="CLU_000445_88_3_10"/>
<evidence type="ECO:0000256" key="2">
    <source>
        <dbReference type="ARBA" id="ARBA00023125"/>
    </source>
</evidence>
<accession>L0G5U9</accession>
<keyword evidence="3" id="KW-0804">Transcription</keyword>
<protein>
    <submittedName>
        <fullName evidence="5">Response regulator containing CheY-like receiver domain and AraC-type DNA-binding domain</fullName>
    </submittedName>
</protein>
<keyword evidence="1" id="KW-0805">Transcription regulation</keyword>
<dbReference type="GO" id="GO:0043565">
    <property type="term" value="F:sequence-specific DNA binding"/>
    <property type="evidence" value="ECO:0007669"/>
    <property type="project" value="InterPro"/>
</dbReference>
<keyword evidence="6" id="KW-1185">Reference proteome</keyword>
<dbReference type="InterPro" id="IPR037923">
    <property type="entry name" value="HTH-like"/>
</dbReference>
<dbReference type="Gene3D" id="2.60.120.10">
    <property type="entry name" value="Jelly Rolls"/>
    <property type="match status" value="1"/>
</dbReference>
<organism evidence="5 6">
    <name type="scientific">Echinicola vietnamensis (strain DSM 17526 / LMG 23754 / KMM 6221)</name>
    <dbReference type="NCBI Taxonomy" id="926556"/>
    <lineage>
        <taxon>Bacteria</taxon>
        <taxon>Pseudomonadati</taxon>
        <taxon>Bacteroidota</taxon>
        <taxon>Cytophagia</taxon>
        <taxon>Cytophagales</taxon>
        <taxon>Cyclobacteriaceae</taxon>
        <taxon>Echinicola</taxon>
    </lineage>
</organism>
<evidence type="ECO:0000313" key="5">
    <source>
        <dbReference type="EMBL" id="AGA80673.1"/>
    </source>
</evidence>
<dbReference type="OrthoDB" id="6283866at2"/>
<dbReference type="Proteomes" id="UP000010796">
    <property type="component" value="Chromosome"/>
</dbReference>
<dbReference type="eggNOG" id="COG1917">
    <property type="taxonomic scope" value="Bacteria"/>
</dbReference>
<dbReference type="RefSeq" id="WP_015268195.1">
    <property type="nucleotide sequence ID" value="NC_019904.1"/>
</dbReference>
<dbReference type="InterPro" id="IPR009057">
    <property type="entry name" value="Homeodomain-like_sf"/>
</dbReference>
<dbReference type="InterPro" id="IPR018062">
    <property type="entry name" value="HTH_AraC-typ_CS"/>
</dbReference>
<dbReference type="AlphaFoldDB" id="L0G5U9"/>
<sequence>MRKAQFEPLEIDDFETDVYPLPIHLHTYYELVYIKKGNGTHELNHNSFTYKTGDLFIISPEDQHFFNIKKRTHFTFIKFTDSYFSGHKMHRPDALLLSSPEDIMRNKMLKEVKLQMDEPCVSILRNTVENIVAYNCRKDIASSPLVYYQLLSIFGLIREAAQKLSIRIDKGHPGKEELISYIHKHIYEPELLTAQHIARHFHIAPGYFSAYFKRNFDMSYRDYINEYRAKLIEKRLSVPTLTLKEIANEFGFSDASHLNKAFKKYKGVSPSAYKKSMGR</sequence>
<dbReference type="KEGG" id="evi:Echvi_4499"/>
<evidence type="ECO:0000259" key="4">
    <source>
        <dbReference type="PROSITE" id="PS01124"/>
    </source>
</evidence>
<dbReference type="InterPro" id="IPR018060">
    <property type="entry name" value="HTH_AraC"/>
</dbReference>
<dbReference type="InterPro" id="IPR003313">
    <property type="entry name" value="AraC-bd"/>
</dbReference>
<keyword evidence="2 5" id="KW-0238">DNA-binding</keyword>
<dbReference type="PROSITE" id="PS00041">
    <property type="entry name" value="HTH_ARAC_FAMILY_1"/>
    <property type="match status" value="1"/>
</dbReference>
<dbReference type="Pfam" id="PF12833">
    <property type="entry name" value="HTH_18"/>
    <property type="match status" value="1"/>
</dbReference>
<feature type="domain" description="HTH araC/xylS-type" evidence="4">
    <location>
        <begin position="176"/>
        <end position="276"/>
    </location>
</feature>
<dbReference type="SUPFAM" id="SSF51215">
    <property type="entry name" value="Regulatory protein AraC"/>
    <property type="match status" value="1"/>
</dbReference>
<dbReference type="GO" id="GO:0003700">
    <property type="term" value="F:DNA-binding transcription factor activity"/>
    <property type="evidence" value="ECO:0007669"/>
    <property type="project" value="InterPro"/>
</dbReference>
<dbReference type="SUPFAM" id="SSF46689">
    <property type="entry name" value="Homeodomain-like"/>
    <property type="match status" value="2"/>
</dbReference>
<dbReference type="EMBL" id="CP003346">
    <property type="protein sequence ID" value="AGA80673.1"/>
    <property type="molecule type" value="Genomic_DNA"/>
</dbReference>
<dbReference type="PANTHER" id="PTHR43280:SF34">
    <property type="entry name" value="ARAC-FAMILY TRANSCRIPTIONAL REGULATOR"/>
    <property type="match status" value="1"/>
</dbReference>
<dbReference type="STRING" id="926556.Echvi_4499"/>
<reference evidence="6" key="1">
    <citation type="submission" date="2012-02" db="EMBL/GenBank/DDBJ databases">
        <title>The complete genome of Echinicola vietnamensis DSM 17526.</title>
        <authorList>
            <person name="Lucas S."/>
            <person name="Copeland A."/>
            <person name="Lapidus A."/>
            <person name="Glavina del Rio T."/>
            <person name="Dalin E."/>
            <person name="Tice H."/>
            <person name="Bruce D."/>
            <person name="Goodwin L."/>
            <person name="Pitluck S."/>
            <person name="Peters L."/>
            <person name="Ovchinnikova G."/>
            <person name="Teshima H."/>
            <person name="Kyrpides N."/>
            <person name="Mavromatis K."/>
            <person name="Ivanova N."/>
            <person name="Brettin T."/>
            <person name="Detter J.C."/>
            <person name="Han C."/>
            <person name="Larimer F."/>
            <person name="Land M."/>
            <person name="Hauser L."/>
            <person name="Markowitz V."/>
            <person name="Cheng J.-F."/>
            <person name="Hugenholtz P."/>
            <person name="Woyke T."/>
            <person name="Wu D."/>
            <person name="Brambilla E."/>
            <person name="Klenk H.-P."/>
            <person name="Eisen J.A."/>
        </authorList>
    </citation>
    <scope>NUCLEOTIDE SEQUENCE [LARGE SCALE GENOMIC DNA]</scope>
    <source>
        <strain evidence="6">DSM 17526 / LMG 23754 / KMM 6221</strain>
    </source>
</reference>
<proteinExistence type="predicted"/>
<evidence type="ECO:0000313" key="6">
    <source>
        <dbReference type="Proteomes" id="UP000010796"/>
    </source>
</evidence>
<evidence type="ECO:0000256" key="3">
    <source>
        <dbReference type="ARBA" id="ARBA00023163"/>
    </source>
</evidence>
<dbReference type="PATRIC" id="fig|926556.3.peg.4753"/>
<dbReference type="PANTHER" id="PTHR43280">
    <property type="entry name" value="ARAC-FAMILY TRANSCRIPTIONAL REGULATOR"/>
    <property type="match status" value="1"/>
</dbReference>
<dbReference type="SMART" id="SM00342">
    <property type="entry name" value="HTH_ARAC"/>
    <property type="match status" value="1"/>
</dbReference>
<gene>
    <name evidence="5" type="ordered locus">Echvi_4499</name>
</gene>
<name>L0G5U9_ECHVK</name>
<dbReference type="PROSITE" id="PS01124">
    <property type="entry name" value="HTH_ARAC_FAMILY_2"/>
    <property type="match status" value="1"/>
</dbReference>
<dbReference type="Pfam" id="PF02311">
    <property type="entry name" value="AraC_binding"/>
    <property type="match status" value="1"/>
</dbReference>